<dbReference type="Pfam" id="PF07973">
    <property type="entry name" value="tRNA_SAD"/>
    <property type="match status" value="1"/>
</dbReference>
<evidence type="ECO:0000256" key="8">
    <source>
        <dbReference type="ARBA" id="ARBA00022917"/>
    </source>
</evidence>
<comment type="catalytic activity">
    <reaction evidence="11">
        <text>tRNA(Thr) + L-threonine + ATP = L-threonyl-tRNA(Thr) + AMP + diphosphate + H(+)</text>
        <dbReference type="Rhea" id="RHEA:24624"/>
        <dbReference type="Rhea" id="RHEA-COMP:9670"/>
        <dbReference type="Rhea" id="RHEA-COMP:9704"/>
        <dbReference type="ChEBI" id="CHEBI:15378"/>
        <dbReference type="ChEBI" id="CHEBI:30616"/>
        <dbReference type="ChEBI" id="CHEBI:33019"/>
        <dbReference type="ChEBI" id="CHEBI:57926"/>
        <dbReference type="ChEBI" id="CHEBI:78442"/>
        <dbReference type="ChEBI" id="CHEBI:78534"/>
        <dbReference type="ChEBI" id="CHEBI:456215"/>
        <dbReference type="EC" id="6.1.1.3"/>
    </reaction>
</comment>
<evidence type="ECO:0000256" key="9">
    <source>
        <dbReference type="ARBA" id="ARBA00023146"/>
    </source>
</evidence>
<comment type="subcellular location">
    <subcellularLocation>
        <location evidence="1">Cytoplasm</location>
    </subcellularLocation>
</comment>
<dbReference type="GO" id="GO:0005524">
    <property type="term" value="F:ATP binding"/>
    <property type="evidence" value="ECO:0007669"/>
    <property type="project" value="UniProtKB-KW"/>
</dbReference>
<dbReference type="PANTHER" id="PTHR11451">
    <property type="entry name" value="THREONINE-TRNA LIGASE"/>
    <property type="match status" value="1"/>
</dbReference>
<dbReference type="SMART" id="SM00863">
    <property type="entry name" value="tRNA_SAD"/>
    <property type="match status" value="1"/>
</dbReference>
<dbReference type="InterPro" id="IPR012675">
    <property type="entry name" value="Beta-grasp_dom_sf"/>
</dbReference>
<dbReference type="InterPro" id="IPR002314">
    <property type="entry name" value="aa-tRNA-synt_IIb"/>
</dbReference>
<proteinExistence type="inferred from homology"/>
<dbReference type="CDD" id="cd00771">
    <property type="entry name" value="ThrRS_core"/>
    <property type="match status" value="1"/>
</dbReference>
<evidence type="ECO:0000259" key="12">
    <source>
        <dbReference type="PROSITE" id="PS50862"/>
    </source>
</evidence>
<dbReference type="SUPFAM" id="SSF81271">
    <property type="entry name" value="TGS-like"/>
    <property type="match status" value="1"/>
</dbReference>
<gene>
    <name evidence="14" type="ORF">QYM36_012927</name>
</gene>
<dbReference type="SUPFAM" id="SSF55681">
    <property type="entry name" value="Class II aaRS and biotin synthetases"/>
    <property type="match status" value="1"/>
</dbReference>
<dbReference type="InterPro" id="IPR045864">
    <property type="entry name" value="aa-tRNA-synth_II/BPL/LPL"/>
</dbReference>
<evidence type="ECO:0000313" key="14">
    <source>
        <dbReference type="EMBL" id="KAK2709073.1"/>
    </source>
</evidence>
<dbReference type="Pfam" id="PF03129">
    <property type="entry name" value="HGTP_anticodon"/>
    <property type="match status" value="1"/>
</dbReference>
<dbReference type="FunFam" id="3.30.930.10:FF:000019">
    <property type="entry name" value="Threonine--tRNA ligase"/>
    <property type="match status" value="1"/>
</dbReference>
<dbReference type="FunFam" id="3.30.980.10:FF:000003">
    <property type="entry name" value="Threonine--tRNA ligase, cytoplasmic"/>
    <property type="match status" value="1"/>
</dbReference>
<dbReference type="EC" id="6.1.1.3" evidence="3"/>
<keyword evidence="8" id="KW-0648">Protein biosynthesis</keyword>
<dbReference type="CDD" id="cd00860">
    <property type="entry name" value="ThrRS_anticodon"/>
    <property type="match status" value="1"/>
</dbReference>
<evidence type="ECO:0000256" key="6">
    <source>
        <dbReference type="ARBA" id="ARBA00022741"/>
    </source>
</evidence>
<dbReference type="PANTHER" id="PTHR11451:SF46">
    <property type="entry name" value="THREONINE--TRNA LIGASE"/>
    <property type="match status" value="1"/>
</dbReference>
<dbReference type="InterPro" id="IPR036621">
    <property type="entry name" value="Anticodon-bd_dom_sf"/>
</dbReference>
<keyword evidence="4" id="KW-0963">Cytoplasm</keyword>
<keyword evidence="7" id="KW-0067">ATP-binding</keyword>
<dbReference type="Proteomes" id="UP001187531">
    <property type="component" value="Unassembled WGS sequence"/>
</dbReference>
<dbReference type="GO" id="GO:0006435">
    <property type="term" value="P:threonyl-tRNA aminoacylation"/>
    <property type="evidence" value="ECO:0007669"/>
    <property type="project" value="InterPro"/>
</dbReference>
<dbReference type="InterPro" id="IPR012676">
    <property type="entry name" value="TGS-like"/>
</dbReference>
<evidence type="ECO:0000256" key="4">
    <source>
        <dbReference type="ARBA" id="ARBA00022490"/>
    </source>
</evidence>
<comment type="similarity">
    <text evidence="2">Belongs to the class-II aminoacyl-tRNA synthetase family.</text>
</comment>
<dbReference type="Pfam" id="PF02824">
    <property type="entry name" value="TGS"/>
    <property type="match status" value="1"/>
</dbReference>
<dbReference type="CDD" id="cd01667">
    <property type="entry name" value="TGS_ThrRS"/>
    <property type="match status" value="1"/>
</dbReference>
<reference evidence="14" key="1">
    <citation type="submission" date="2023-07" db="EMBL/GenBank/DDBJ databases">
        <title>Chromosome-level genome assembly of Artemia franciscana.</title>
        <authorList>
            <person name="Jo E."/>
        </authorList>
    </citation>
    <scope>NUCLEOTIDE SEQUENCE</scope>
    <source>
        <tissue evidence="14">Whole body</tissue>
    </source>
</reference>
<evidence type="ECO:0000313" key="15">
    <source>
        <dbReference type="Proteomes" id="UP001187531"/>
    </source>
</evidence>
<dbReference type="Gene3D" id="3.40.50.800">
    <property type="entry name" value="Anticodon-binding domain"/>
    <property type="match status" value="1"/>
</dbReference>
<accession>A0AA88HCX7</accession>
<dbReference type="GO" id="GO:0004829">
    <property type="term" value="F:threonine-tRNA ligase activity"/>
    <property type="evidence" value="ECO:0007669"/>
    <property type="project" value="UniProtKB-EC"/>
</dbReference>
<feature type="domain" description="TGS" evidence="13">
    <location>
        <begin position="1"/>
        <end position="76"/>
    </location>
</feature>
<keyword evidence="15" id="KW-1185">Reference proteome</keyword>
<dbReference type="InterPro" id="IPR004095">
    <property type="entry name" value="TGS"/>
</dbReference>
<dbReference type="Gene3D" id="3.30.930.10">
    <property type="entry name" value="Bira Bifunctional Protein, Domain 2"/>
    <property type="match status" value="1"/>
</dbReference>
<dbReference type="AlphaFoldDB" id="A0AA88HCX7"/>
<protein>
    <recommendedName>
        <fullName evidence="3">threonine--tRNA ligase</fullName>
        <ecNumber evidence="3">6.1.1.3</ecNumber>
    </recommendedName>
    <alternativeName>
        <fullName evidence="10">Threonyl-tRNA synthetase</fullName>
    </alternativeName>
</protein>
<dbReference type="PROSITE" id="PS50862">
    <property type="entry name" value="AA_TRNA_LIGASE_II"/>
    <property type="match status" value="1"/>
</dbReference>
<dbReference type="PROSITE" id="PS51880">
    <property type="entry name" value="TGS"/>
    <property type="match status" value="1"/>
</dbReference>
<dbReference type="InterPro" id="IPR002320">
    <property type="entry name" value="Thr-tRNA-ligase_IIa"/>
</dbReference>
<dbReference type="InterPro" id="IPR004154">
    <property type="entry name" value="Anticodon-bd"/>
</dbReference>
<dbReference type="Gene3D" id="3.10.20.30">
    <property type="match status" value="1"/>
</dbReference>
<evidence type="ECO:0000256" key="5">
    <source>
        <dbReference type="ARBA" id="ARBA00022598"/>
    </source>
</evidence>
<evidence type="ECO:0000256" key="7">
    <source>
        <dbReference type="ARBA" id="ARBA00022840"/>
    </source>
</evidence>
<dbReference type="EMBL" id="JAVRJZ010000017">
    <property type="protein sequence ID" value="KAK2709073.1"/>
    <property type="molecule type" value="Genomic_DNA"/>
</dbReference>
<dbReference type="Gene3D" id="3.30.980.10">
    <property type="entry name" value="Threonyl-trna Synthetase, Chain A, domain 2"/>
    <property type="match status" value="1"/>
</dbReference>
<comment type="caution">
    <text evidence="14">The sequence shown here is derived from an EMBL/GenBank/DDBJ whole genome shotgun (WGS) entry which is preliminary data.</text>
</comment>
<keyword evidence="6" id="KW-0547">Nucleotide-binding</keyword>
<dbReference type="SUPFAM" id="SSF52954">
    <property type="entry name" value="Class II aaRS ABD-related"/>
    <property type="match status" value="1"/>
</dbReference>
<evidence type="ECO:0000259" key="13">
    <source>
        <dbReference type="PROSITE" id="PS51880"/>
    </source>
</evidence>
<dbReference type="SUPFAM" id="SSF55186">
    <property type="entry name" value="ThrRS/AlaRS common domain"/>
    <property type="match status" value="1"/>
</dbReference>
<keyword evidence="5" id="KW-0436">Ligase</keyword>
<feature type="domain" description="Aminoacyl-transfer RNA synthetases class-II family profile" evidence="12">
    <location>
        <begin position="281"/>
        <end position="546"/>
    </location>
</feature>
<dbReference type="InterPro" id="IPR047246">
    <property type="entry name" value="ThrRS_anticodon"/>
</dbReference>
<dbReference type="InterPro" id="IPR033728">
    <property type="entry name" value="ThrRS_core"/>
</dbReference>
<dbReference type="InterPro" id="IPR006195">
    <property type="entry name" value="aa-tRNA-synth_II"/>
</dbReference>
<evidence type="ECO:0000256" key="3">
    <source>
        <dbReference type="ARBA" id="ARBA00013163"/>
    </source>
</evidence>
<dbReference type="GO" id="GO:0005739">
    <property type="term" value="C:mitochondrion"/>
    <property type="evidence" value="ECO:0007669"/>
    <property type="project" value="TreeGrafter"/>
</dbReference>
<name>A0AA88HCX7_ARTSF</name>
<evidence type="ECO:0000256" key="10">
    <source>
        <dbReference type="ARBA" id="ARBA00031900"/>
    </source>
</evidence>
<dbReference type="InterPro" id="IPR012947">
    <property type="entry name" value="tRNA_SAD"/>
</dbReference>
<organism evidence="14 15">
    <name type="scientific">Artemia franciscana</name>
    <name type="common">Brine shrimp</name>
    <name type="synonym">Artemia sanfranciscana</name>
    <dbReference type="NCBI Taxonomy" id="6661"/>
    <lineage>
        <taxon>Eukaryota</taxon>
        <taxon>Metazoa</taxon>
        <taxon>Ecdysozoa</taxon>
        <taxon>Arthropoda</taxon>
        <taxon>Crustacea</taxon>
        <taxon>Branchiopoda</taxon>
        <taxon>Anostraca</taxon>
        <taxon>Artemiidae</taxon>
        <taxon>Artemia</taxon>
    </lineage>
</organism>
<keyword evidence="9" id="KW-0030">Aminoacyl-tRNA synthetase</keyword>
<dbReference type="InterPro" id="IPR018163">
    <property type="entry name" value="Thr/Ala-tRNA-synth_IIc_edit"/>
</dbReference>
<evidence type="ECO:0000256" key="11">
    <source>
        <dbReference type="ARBA" id="ARBA00049515"/>
    </source>
</evidence>
<dbReference type="Pfam" id="PF00587">
    <property type="entry name" value="tRNA-synt_2b"/>
    <property type="match status" value="1"/>
</dbReference>
<evidence type="ECO:0000256" key="2">
    <source>
        <dbReference type="ARBA" id="ARBA00008226"/>
    </source>
</evidence>
<sequence>MIELDFDVVRALGKLEVEDSESGACTATVGKLTFTPGARCTISQDLADKTIVSKVNGSLWDLDRPLETDCSLKLLQFDEEEAQKVFWHSTAHILGQSLEQIYGGQLCNCSAIDCREYFYEIYLPKTSISKNDFTEIERVMSKIVEDHQPFERLEMKKEDLLELFKHNQFKVRIISEKIKSPTTTVYRCGPLIDLCMGPHVRHTGEIKFFKLTRNSASYWGGNRNAESLQRVYGISFPDSKQLKEWEKKQEKAASRDHRKLGQEQDLFFFHDLSPGSCFFLPNGAYIYRKLIQFIRSEYEKRGFEEVITPNIFSNKLWKKSGHWNHYSENMFPINIENETYALKPMNCPAATLIFKNSVRSWSDLPLRLADFGVLHRNELSGALTGLLRVRRFQQDDAHIFCTMDQIHSEIKGALEFIKYVYSTLGFTYKLRLSTRPEKFLGSIETWNYAEKKLAESLDEFGESWEEDSGNGAFYGPKIDITIMDALERPHQCATIQLDFELPLRFDLKYTTKNGHEMPPVIIHRAILGSVERIIAVLIESYAGKWPFWLSPRQCVVIPVDPIFNDYAVDVARKIKSAGFRCHPDTRTDHMKKKLRQARHHNFQLVVGKKEKSFGTVNIRTRDSTVHGEQSVDEVLSLFHKLAQERLLDSEILIKKVDQSGKMQAIVKGQKKTKKVNL</sequence>
<dbReference type="NCBIfam" id="TIGR00418">
    <property type="entry name" value="thrS"/>
    <property type="match status" value="1"/>
</dbReference>
<dbReference type="PRINTS" id="PR01047">
    <property type="entry name" value="TRNASYNTHTHR"/>
</dbReference>
<evidence type="ECO:0000256" key="1">
    <source>
        <dbReference type="ARBA" id="ARBA00004496"/>
    </source>
</evidence>
<dbReference type="HAMAP" id="MF_00184">
    <property type="entry name" value="Thr_tRNA_synth"/>
    <property type="match status" value="1"/>
</dbReference>